<dbReference type="InterPro" id="IPR023614">
    <property type="entry name" value="Porin_dom_sf"/>
</dbReference>
<proteinExistence type="predicted"/>
<sequence>MDVTQKEAAGRVNRVPVGLSTLTVCLTLGLAPMTWAANEADNVQQLRSELDDLKQRYVNEVRRLREIDARLMAVQTRLSEAGVAPEGDLETTPESGAQATMSGDAADETARTAPTAEDKREATRRSVDDFLQQEHVAFDRPLVIEAGFEYSRYDRTQLTLNGFLALDAIFLGNIAVDNVASDTFKYTLAARYGLTPRWNIGISAPFIQRYTTYQKGGAGGSAAAFAEVDQTSDLAIGDTTVNLSYRLLPETASRPDVVLTGSVIAPTGREPYGVDWRVIETGEDADGNSFVRFAVPEEQATGNGLWGVGASVSAVKTLDPALLFANFGYTHYISRSFDDLNNDPDTVNPGEVSLGGSWNWGLGLAFALNDRASLSMSYSQQINGKARTKYEGEEWVDLIGSDANSAMFNLGLTYALGKKTTLVTTLGVGLTPDAPDFTLGIRIPYAL</sequence>
<keyword evidence="1" id="KW-0175">Coiled coil</keyword>
<dbReference type="SUPFAM" id="SSF56935">
    <property type="entry name" value="Porins"/>
    <property type="match status" value="1"/>
</dbReference>
<evidence type="ECO:0000313" key="4">
    <source>
        <dbReference type="Proteomes" id="UP001327459"/>
    </source>
</evidence>
<reference evidence="3 4" key="1">
    <citation type="submission" date="2023-11" db="EMBL/GenBank/DDBJ databases">
        <title>MicrobeMod: A computational toolkit for identifying prokaryotic methylation and restriction-modification with nanopore sequencing.</title>
        <authorList>
            <person name="Crits-Christoph A."/>
            <person name="Kang S.C."/>
            <person name="Lee H."/>
            <person name="Ostrov N."/>
        </authorList>
    </citation>
    <scope>NUCLEOTIDE SEQUENCE [LARGE SCALE GENOMIC DNA]</scope>
    <source>
        <strain evidence="3 4">ATCC 49870</strain>
    </source>
</reference>
<feature type="region of interest" description="Disordered" evidence="2">
    <location>
        <begin position="82"/>
        <end position="122"/>
    </location>
</feature>
<keyword evidence="4" id="KW-1185">Reference proteome</keyword>
<dbReference type="Proteomes" id="UP001327459">
    <property type="component" value="Chromosome"/>
</dbReference>
<feature type="compositionally biased region" description="Polar residues" evidence="2">
    <location>
        <begin position="92"/>
        <end position="101"/>
    </location>
</feature>
<evidence type="ECO:0008006" key="5">
    <source>
        <dbReference type="Google" id="ProtNLM"/>
    </source>
</evidence>
<gene>
    <name evidence="3" type="ORF">SR882_06390</name>
</gene>
<evidence type="ECO:0000256" key="2">
    <source>
        <dbReference type="SAM" id="MobiDB-lite"/>
    </source>
</evidence>
<organism evidence="3 4">
    <name type="scientific">Guyparkeria halophila</name>
    <dbReference type="NCBI Taxonomy" id="47960"/>
    <lineage>
        <taxon>Bacteria</taxon>
        <taxon>Pseudomonadati</taxon>
        <taxon>Pseudomonadota</taxon>
        <taxon>Gammaproteobacteria</taxon>
        <taxon>Chromatiales</taxon>
        <taxon>Thioalkalibacteraceae</taxon>
        <taxon>Guyparkeria</taxon>
    </lineage>
</organism>
<dbReference type="EMBL" id="CP140153">
    <property type="protein sequence ID" value="WQH15398.1"/>
    <property type="molecule type" value="Genomic_DNA"/>
</dbReference>
<evidence type="ECO:0000313" key="3">
    <source>
        <dbReference type="EMBL" id="WQH15398.1"/>
    </source>
</evidence>
<dbReference type="RefSeq" id="WP_322520427.1">
    <property type="nucleotide sequence ID" value="NZ_CP140153.1"/>
</dbReference>
<dbReference type="Gene3D" id="2.40.160.10">
    <property type="entry name" value="Porin"/>
    <property type="match status" value="1"/>
</dbReference>
<feature type="coiled-coil region" evidence="1">
    <location>
        <begin position="36"/>
        <end position="70"/>
    </location>
</feature>
<name>A0ABZ0YTT1_9GAMM</name>
<accession>A0ABZ0YTT1</accession>
<protein>
    <recommendedName>
        <fullName evidence="5">Transporter</fullName>
    </recommendedName>
</protein>
<evidence type="ECO:0000256" key="1">
    <source>
        <dbReference type="SAM" id="Coils"/>
    </source>
</evidence>